<evidence type="ECO:0000256" key="2">
    <source>
        <dbReference type="ARBA" id="ARBA00023002"/>
    </source>
</evidence>
<proteinExistence type="inferred from homology"/>
<evidence type="ECO:0000259" key="4">
    <source>
        <dbReference type="SMART" id="SM00822"/>
    </source>
</evidence>
<dbReference type="Gene3D" id="3.40.50.720">
    <property type="entry name" value="NAD(P)-binding Rossmann-like Domain"/>
    <property type="match status" value="1"/>
</dbReference>
<organism evidence="5 6">
    <name type="scientific">Alteromonas sediminis</name>
    <dbReference type="NCBI Taxonomy" id="2259342"/>
    <lineage>
        <taxon>Bacteria</taxon>
        <taxon>Pseudomonadati</taxon>
        <taxon>Pseudomonadota</taxon>
        <taxon>Gammaproteobacteria</taxon>
        <taxon>Alteromonadales</taxon>
        <taxon>Alteromonadaceae</taxon>
        <taxon>Alteromonas/Salinimonas group</taxon>
        <taxon>Alteromonas</taxon>
    </lineage>
</organism>
<dbReference type="PROSITE" id="PS00061">
    <property type="entry name" value="ADH_SHORT"/>
    <property type="match status" value="1"/>
</dbReference>
<dbReference type="SMART" id="SM00822">
    <property type="entry name" value="PKS_KR"/>
    <property type="match status" value="1"/>
</dbReference>
<dbReference type="PANTHER" id="PTHR44196:SF1">
    <property type="entry name" value="DEHYDROGENASE_REDUCTASE SDR FAMILY MEMBER 7B"/>
    <property type="match status" value="1"/>
</dbReference>
<dbReference type="EMBL" id="RPOK01000001">
    <property type="protein sequence ID" value="RPJ68714.1"/>
    <property type="molecule type" value="Genomic_DNA"/>
</dbReference>
<comment type="similarity">
    <text evidence="1 3">Belongs to the short-chain dehydrogenases/reductases (SDR) family.</text>
</comment>
<comment type="caution">
    <text evidence="5">The sequence shown here is derived from an EMBL/GenBank/DDBJ whole genome shotgun (WGS) entry which is preliminary data.</text>
</comment>
<accession>A0A3N5ZBJ2</accession>
<keyword evidence="6" id="KW-1185">Reference proteome</keyword>
<keyword evidence="2" id="KW-0560">Oxidoreductase</keyword>
<dbReference type="InterPro" id="IPR057326">
    <property type="entry name" value="KR_dom"/>
</dbReference>
<dbReference type="PRINTS" id="PR00081">
    <property type="entry name" value="GDHRDH"/>
</dbReference>
<dbReference type="OrthoDB" id="6503536at2"/>
<dbReference type="GO" id="GO:0016020">
    <property type="term" value="C:membrane"/>
    <property type="evidence" value="ECO:0007669"/>
    <property type="project" value="TreeGrafter"/>
</dbReference>
<evidence type="ECO:0000313" key="6">
    <source>
        <dbReference type="Proteomes" id="UP000275281"/>
    </source>
</evidence>
<evidence type="ECO:0000256" key="3">
    <source>
        <dbReference type="RuleBase" id="RU000363"/>
    </source>
</evidence>
<dbReference type="Proteomes" id="UP000275281">
    <property type="component" value="Unassembled WGS sequence"/>
</dbReference>
<dbReference type="GO" id="GO:0016491">
    <property type="term" value="F:oxidoreductase activity"/>
    <property type="evidence" value="ECO:0007669"/>
    <property type="project" value="UniProtKB-KW"/>
</dbReference>
<dbReference type="PRINTS" id="PR00080">
    <property type="entry name" value="SDRFAMILY"/>
</dbReference>
<dbReference type="PANTHER" id="PTHR44196">
    <property type="entry name" value="DEHYDROGENASE/REDUCTASE SDR FAMILY MEMBER 7B"/>
    <property type="match status" value="1"/>
</dbReference>
<sequence>MLITTHRDFFNNKVVVVTGAASGIGQALATQFAQCGAKLALCDFDQQGLMDVAASLEQTFPRTSIFKQVLDVADSSSWERFLYQVNQQFSAIHIVINNAGIEGSAKPCWATDEATLKRTIDVNFYGMTHGSRLSLPYLAKQEWAALVNVSSIFGLIGVPNAADYCASKFAIRGYTEALRAELCQILPHIQVHLVHPGGINTRITRHAHSQAFKDKFLKTSPVDMANTIIKGIYANKPRIVFGHQSRYAHWGSRLLSLNWLTRLASRDMRSLNMDEDYRLDHSGLTIPPNRPSDK</sequence>
<dbReference type="RefSeq" id="WP_124026715.1">
    <property type="nucleotide sequence ID" value="NZ_JBHRSN010000005.1"/>
</dbReference>
<dbReference type="InterPro" id="IPR002347">
    <property type="entry name" value="SDR_fam"/>
</dbReference>
<dbReference type="SUPFAM" id="SSF51735">
    <property type="entry name" value="NAD(P)-binding Rossmann-fold domains"/>
    <property type="match status" value="1"/>
</dbReference>
<name>A0A3N5ZBJ2_9ALTE</name>
<gene>
    <name evidence="5" type="ORF">DRW07_04790</name>
</gene>
<protein>
    <submittedName>
        <fullName evidence="5">SDR family NAD(P)-dependent oxidoreductase</fullName>
    </submittedName>
</protein>
<feature type="domain" description="Ketoreductase" evidence="4">
    <location>
        <begin position="13"/>
        <end position="202"/>
    </location>
</feature>
<reference evidence="5 6" key="1">
    <citation type="submission" date="2018-11" db="EMBL/GenBank/DDBJ databases">
        <authorList>
            <person name="Ye M.-Q."/>
            <person name="Du Z.-J."/>
        </authorList>
    </citation>
    <scope>NUCLEOTIDE SEQUENCE [LARGE SCALE GENOMIC DNA]</scope>
    <source>
        <strain evidence="5 6">U0105</strain>
    </source>
</reference>
<dbReference type="Pfam" id="PF00106">
    <property type="entry name" value="adh_short"/>
    <property type="match status" value="1"/>
</dbReference>
<evidence type="ECO:0000256" key="1">
    <source>
        <dbReference type="ARBA" id="ARBA00006484"/>
    </source>
</evidence>
<dbReference type="InterPro" id="IPR036291">
    <property type="entry name" value="NAD(P)-bd_dom_sf"/>
</dbReference>
<dbReference type="InterPro" id="IPR020904">
    <property type="entry name" value="Sc_DH/Rdtase_CS"/>
</dbReference>
<dbReference type="AlphaFoldDB" id="A0A3N5ZBJ2"/>
<evidence type="ECO:0000313" key="5">
    <source>
        <dbReference type="EMBL" id="RPJ68714.1"/>
    </source>
</evidence>